<feature type="domain" description="TonB-dependent receptor plug" evidence="3">
    <location>
        <begin position="138"/>
        <end position="217"/>
    </location>
</feature>
<dbReference type="Proteomes" id="UP000278609">
    <property type="component" value="Unassembled WGS sequence"/>
</dbReference>
<dbReference type="GO" id="GO:0009279">
    <property type="term" value="C:cell outer membrane"/>
    <property type="evidence" value="ECO:0007669"/>
    <property type="project" value="UniProtKB-SubCell"/>
</dbReference>
<proteinExistence type="inferred from homology"/>
<keyword evidence="2" id="KW-0732">Signal</keyword>
<dbReference type="Pfam" id="PF07715">
    <property type="entry name" value="Plug"/>
    <property type="match status" value="1"/>
</dbReference>
<dbReference type="Gene3D" id="2.170.130.10">
    <property type="entry name" value="TonB-dependent receptor, plug domain"/>
    <property type="match status" value="1"/>
</dbReference>
<evidence type="ECO:0000256" key="2">
    <source>
        <dbReference type="SAM" id="SignalP"/>
    </source>
</evidence>
<comment type="subcellular location">
    <subcellularLocation>
        <location evidence="1">Cell outer membrane</location>
        <topology evidence="1">Multi-pass membrane protein</topology>
    </subcellularLocation>
</comment>
<feature type="signal peptide" evidence="2">
    <location>
        <begin position="1"/>
        <end position="20"/>
    </location>
</feature>
<keyword evidence="1" id="KW-0812">Transmembrane</keyword>
<dbReference type="EMBL" id="RQYS01000084">
    <property type="protein sequence ID" value="RRD57275.1"/>
    <property type="molecule type" value="Genomic_DNA"/>
</dbReference>
<organism evidence="4 5">
    <name type="scientific">Tannerella forsythia</name>
    <name type="common">Bacteroides forsythus</name>
    <dbReference type="NCBI Taxonomy" id="28112"/>
    <lineage>
        <taxon>Bacteria</taxon>
        <taxon>Pseudomonadati</taxon>
        <taxon>Bacteroidota</taxon>
        <taxon>Bacteroidia</taxon>
        <taxon>Bacteroidales</taxon>
        <taxon>Tannerellaceae</taxon>
        <taxon>Tannerella</taxon>
    </lineage>
</organism>
<evidence type="ECO:0000313" key="5">
    <source>
        <dbReference type="Proteomes" id="UP000278609"/>
    </source>
</evidence>
<gene>
    <name evidence="4" type="ORF">EII40_13115</name>
</gene>
<dbReference type="Gene3D" id="2.60.40.1120">
    <property type="entry name" value="Carboxypeptidase-like, regulatory domain"/>
    <property type="match status" value="1"/>
</dbReference>
<evidence type="ECO:0000256" key="1">
    <source>
        <dbReference type="PROSITE-ProRule" id="PRU01360"/>
    </source>
</evidence>
<dbReference type="InterPro" id="IPR012910">
    <property type="entry name" value="Plug_dom"/>
</dbReference>
<dbReference type="OrthoDB" id="1108759at2"/>
<dbReference type="SUPFAM" id="SSF56935">
    <property type="entry name" value="Porins"/>
    <property type="match status" value="1"/>
</dbReference>
<keyword evidence="1" id="KW-0472">Membrane</keyword>
<protein>
    <submittedName>
        <fullName evidence="4">TonB-dependent receptor</fullName>
    </submittedName>
</protein>
<dbReference type="InterPro" id="IPR037066">
    <property type="entry name" value="Plug_dom_sf"/>
</dbReference>
<comment type="caution">
    <text evidence="4">The sequence shown here is derived from an EMBL/GenBank/DDBJ whole genome shotgun (WGS) entry which is preliminary data.</text>
</comment>
<sequence>MRNRTLASLLFLWMAMGLNAQGKVKVSGNVRDADGNPLELVAVQVKHTLIGAMTDEKGFYSLSVSPGDSVVLLFSCLGYNKAERVIPRLTQDMRVNVQMNYTSLELNEVSVTAIRRQTTTMETLDAGRLKILPDPSGGSIESLIVTYAGVSSNNELSTQYSVRGGSFDENLVYVNGMEVFRPLLIRSGQQEGLSFVNPNLTENVQFSAGGFDARYGDKMSSVLDISYKKPTKLEGSASVGVLGASNLNISTASAYVGSGSKKFTQVTGIRYKMSSSLLNNLVGRAEYVPRFVDLQTFMTYKPAPKWELHFLGNLSSNHYKYVPIELETTFGTVKNKQKFHVFFDGQERDKFETIYGALTLKHQLSPKSELGLQAFAFRSNEEESYDLTGNYRLDKAGEEGDDEKIAEGERSIALASYHEHARNRLQATVSHVGLYGITQLTTHQTLKWGVNAQMERIIDKISEWESRDSSGYSLPQTGKEVNVIANLFSDNKLSSTRLAAYVQDIFKFRTEQGLFTLVGGIRGSYWTYNKEFLFSPRASLGFIPNANQDLTLRFATGLYYQSPFYKELRTEVKDKDGNTVIRLNDQLKSQRSIHFILGGDYGFKVGSRNFKLTTELYYKNLSNINPYTLDNVKIRYYGENCAKGYIAGLDMKLFGEFVPGTDSWISLSLMKSRQTIERSGRETVSVSMPNSPAYNISLYFQDYFPGYRRAMLNLRGVLTGGLPVTVPRRGYDGSNYKTPPYRRIDLGFTYQLAGGEDALMERGFFRNFKSIWLGLDVFNVFDIYNTSSYYWITDVYSHQYAVPNYLTGRQLNFRLTVDF</sequence>
<evidence type="ECO:0000259" key="3">
    <source>
        <dbReference type="Pfam" id="PF07715"/>
    </source>
</evidence>
<evidence type="ECO:0000313" key="4">
    <source>
        <dbReference type="EMBL" id="RRD57275.1"/>
    </source>
</evidence>
<feature type="chain" id="PRO_5018023109" evidence="2">
    <location>
        <begin position="21"/>
        <end position="819"/>
    </location>
</feature>
<name>A0A3P1XFT2_TANFO</name>
<accession>A0A3P1XFT2</accession>
<keyword evidence="1" id="KW-0998">Cell outer membrane</keyword>
<dbReference type="InterPro" id="IPR039426">
    <property type="entry name" value="TonB-dep_rcpt-like"/>
</dbReference>
<dbReference type="RefSeq" id="WP_124752646.1">
    <property type="nucleotide sequence ID" value="NZ_RQYS01000084.1"/>
</dbReference>
<dbReference type="Pfam" id="PF13715">
    <property type="entry name" value="CarbopepD_reg_2"/>
    <property type="match status" value="1"/>
</dbReference>
<dbReference type="PROSITE" id="PS52016">
    <property type="entry name" value="TONB_DEPENDENT_REC_3"/>
    <property type="match status" value="1"/>
</dbReference>
<dbReference type="AlphaFoldDB" id="A0A3P1XFT2"/>
<reference evidence="4 5" key="1">
    <citation type="submission" date="2018-11" db="EMBL/GenBank/DDBJ databases">
        <title>Genomes From Bacteria Associated with the Canine Oral Cavity: a Test Case for Automated Genome-Based Taxonomic Assignment.</title>
        <authorList>
            <person name="Coil D.A."/>
            <person name="Jospin G."/>
            <person name="Darling A.E."/>
            <person name="Wallis C."/>
            <person name="Davis I.J."/>
            <person name="Harris S."/>
            <person name="Eisen J.A."/>
            <person name="Holcombe L.J."/>
            <person name="O'Flynn C."/>
        </authorList>
    </citation>
    <scope>NUCLEOTIDE SEQUENCE [LARGE SCALE GENOMIC DNA]</scope>
    <source>
        <strain evidence="4 5">OH2617_COT-023</strain>
    </source>
</reference>
<comment type="similarity">
    <text evidence="1">Belongs to the TonB-dependent receptor family.</text>
</comment>
<keyword evidence="1" id="KW-0813">Transport</keyword>
<dbReference type="SUPFAM" id="SSF49464">
    <property type="entry name" value="Carboxypeptidase regulatory domain-like"/>
    <property type="match status" value="1"/>
</dbReference>
<dbReference type="InterPro" id="IPR008969">
    <property type="entry name" value="CarboxyPept-like_regulatory"/>
</dbReference>
<keyword evidence="4" id="KW-0675">Receptor</keyword>
<keyword evidence="1" id="KW-1134">Transmembrane beta strand</keyword>